<dbReference type="PANTHER" id="PTHR35610:SF7">
    <property type="entry name" value="3-ISOPROPYLMALATE DEHYDRATASE"/>
    <property type="match status" value="1"/>
</dbReference>
<evidence type="ECO:0008006" key="3">
    <source>
        <dbReference type="Google" id="ProtNLM"/>
    </source>
</evidence>
<evidence type="ECO:0000313" key="1">
    <source>
        <dbReference type="EMBL" id="KUO42029.1"/>
    </source>
</evidence>
<dbReference type="Proteomes" id="UP000074294">
    <property type="component" value="Unassembled WGS sequence"/>
</dbReference>
<dbReference type="EMBL" id="LQMQ01000011">
    <property type="protein sequence ID" value="KUO42029.1"/>
    <property type="molecule type" value="Genomic_DNA"/>
</dbReference>
<dbReference type="InterPro" id="IPR038389">
    <property type="entry name" value="PSMG2_sf"/>
</dbReference>
<dbReference type="PANTHER" id="PTHR35610">
    <property type="entry name" value="3-ISOPROPYLMALATE DEHYDRATASE-RELATED"/>
    <property type="match status" value="1"/>
</dbReference>
<dbReference type="InterPro" id="IPR019151">
    <property type="entry name" value="Proteasome_assmbl_chaperone_2"/>
</dbReference>
<protein>
    <recommendedName>
        <fullName evidence="3">Proteasome assembly chaperone family protein</fullName>
    </recommendedName>
</protein>
<sequence>MPTRLRYLRRPRLKEPVLVAGLPGIANVGKLALEYLVHKLAAEKFLELYSDYFPEWVIQDEGLVSPLKVDFFHCRPEGLKQDMILVTADAQAATSTGQYALTDDLLDVAARHGVKVVGSMAAYVVSAEERRVYGVVGAASDASLIKVLSQSGVRLLNNGVIVGMNGMIPVMASRRGMRGFCLLGVTEGGVLDAGAAAAVLRSLATVLNFKLELKDLEQQAKKLAKLTPPAPVPEINIGAEEEPSYIR</sequence>
<organism evidence="1 2">
    <name type="scientific">Hadarchaeum yellowstonense</name>
    <dbReference type="NCBI Taxonomy" id="1776334"/>
    <lineage>
        <taxon>Archaea</taxon>
        <taxon>Methanobacteriati</taxon>
        <taxon>Candidatus Hadarchaeota</taxon>
        <taxon>Candidatus Hadarchaeia</taxon>
        <taxon>Candidatus Hadarchaeales</taxon>
        <taxon>Candidatus Hadarchaeaceae</taxon>
        <taxon>Candidatus Hadarchaeum</taxon>
    </lineage>
</organism>
<gene>
    <name evidence="1" type="ORF">APZ16_03535</name>
</gene>
<name>A0A147JZK4_HADYE</name>
<dbReference type="SUPFAM" id="SSF159659">
    <property type="entry name" value="Cgl1923-like"/>
    <property type="match status" value="1"/>
</dbReference>
<dbReference type="AlphaFoldDB" id="A0A147JZK4"/>
<proteinExistence type="predicted"/>
<evidence type="ECO:0000313" key="2">
    <source>
        <dbReference type="Proteomes" id="UP000074294"/>
    </source>
</evidence>
<dbReference type="Gene3D" id="3.40.50.10900">
    <property type="entry name" value="PAC-like subunit"/>
    <property type="match status" value="1"/>
</dbReference>
<comment type="caution">
    <text evidence="1">The sequence shown here is derived from an EMBL/GenBank/DDBJ whole genome shotgun (WGS) entry which is preliminary data.</text>
</comment>
<accession>A0A147JZK4</accession>
<dbReference type="Pfam" id="PF09754">
    <property type="entry name" value="PAC2"/>
    <property type="match status" value="1"/>
</dbReference>
<dbReference type="STRING" id="1776334.APZ16_03535"/>
<reference evidence="1 2" key="1">
    <citation type="journal article" date="2016" name="Nat. Microbiol.">
        <title>Genomic inference of the metabolism of cosmopolitan subsurface Archaea, Hadesarchaea.</title>
        <authorList>
            <person name="Baker B.J."/>
            <person name="Saw J.H."/>
            <person name="Lind A.E."/>
            <person name="Lazar C.S."/>
            <person name="Hinrichs K.-U."/>
            <person name="Teske A.P."/>
            <person name="Ettema T.J."/>
        </authorList>
    </citation>
    <scope>NUCLEOTIDE SEQUENCE [LARGE SCALE GENOMIC DNA]</scope>
</reference>